<dbReference type="PROSITE" id="PS51186">
    <property type="entry name" value="GNAT"/>
    <property type="match status" value="1"/>
</dbReference>
<evidence type="ECO:0000313" key="4">
    <source>
        <dbReference type="EMBL" id="CAJ91191.1"/>
    </source>
</evidence>
<dbReference type="Gene3D" id="3.40.630.30">
    <property type="match status" value="1"/>
</dbReference>
<dbReference type="EC" id="2.3.1.-" evidence="4"/>
<proteinExistence type="predicted"/>
<name>Q0KFN0_CUPNH</name>
<dbReference type="eggNOG" id="COG1247">
    <property type="taxonomic scope" value="Bacteria"/>
</dbReference>
<evidence type="ECO:0000313" key="7">
    <source>
        <dbReference type="Proteomes" id="UP000296079"/>
    </source>
</evidence>
<dbReference type="SUPFAM" id="SSF55729">
    <property type="entry name" value="Acyl-CoA N-acyltransferases (Nat)"/>
    <property type="match status" value="1"/>
</dbReference>
<dbReference type="EMBL" id="AM260479">
    <property type="protein sequence ID" value="CAJ91191.1"/>
    <property type="molecule type" value="Genomic_DNA"/>
</dbReference>
<evidence type="ECO:0000256" key="2">
    <source>
        <dbReference type="ARBA" id="ARBA00023315"/>
    </source>
</evidence>
<dbReference type="EMBL" id="CP039287">
    <property type="protein sequence ID" value="QCB99159.1"/>
    <property type="molecule type" value="Genomic_DNA"/>
</dbReference>
<sequence>MTRPMPDRPHQEDLTIRPATQADAAAISAVHALCWHQAYGELLPKDMLANVTAESRLPARYRILADPSVACFVATSEAEVVGFSDCGPCREAEQECRGEVYALYVLEAFHDKRVGLRLLSCCASALLRRGSSSMRLWSLEENARARRFYERAGGRLLDRRVSTRGSVVLTEVEYHWDLIGMKRLAALKWHLLCK</sequence>
<feature type="domain" description="N-acetyltransferase" evidence="3">
    <location>
        <begin position="14"/>
        <end position="179"/>
    </location>
</feature>
<dbReference type="InterPro" id="IPR016181">
    <property type="entry name" value="Acyl_CoA_acyltransferase"/>
</dbReference>
<dbReference type="PANTHER" id="PTHR43877">
    <property type="entry name" value="AMINOALKYLPHOSPHONATE N-ACETYLTRANSFERASE-RELATED-RELATED"/>
    <property type="match status" value="1"/>
</dbReference>
<reference evidence="5 7" key="2">
    <citation type="submission" date="2019-04" db="EMBL/GenBank/DDBJ databases">
        <title>Long-read de novo sequencing of Cupriavidus necator H16.</title>
        <authorList>
            <person name="Little G.T."/>
            <person name="Ehsaan M."/>
            <person name="Arenas-Lopez C."/>
            <person name="Jawed K."/>
            <person name="Winzer K."/>
            <person name="Kovacs K."/>
            <person name="Malys N."/>
            <person name="Minton N.P."/>
        </authorList>
    </citation>
    <scope>NUCLEOTIDE SEQUENCE [LARGE SCALE GENOMIC DNA]</scope>
    <source>
        <strain evidence="5 7">H16</strain>
    </source>
</reference>
<keyword evidence="6" id="KW-1185">Reference proteome</keyword>
<dbReference type="STRING" id="381666.H16_A0039"/>
<keyword evidence="1 4" id="KW-0808">Transferase</keyword>
<evidence type="ECO:0000313" key="6">
    <source>
        <dbReference type="Proteomes" id="UP000008210"/>
    </source>
</evidence>
<dbReference type="HOGENOM" id="CLU_013985_18_2_4"/>
<reference evidence="4 6" key="1">
    <citation type="journal article" date="2006" name="Nat. Biotechnol.">
        <title>Genome sequence of the bioplastic-producing 'Knallgas' bacterium Ralstonia eutropha H16.</title>
        <authorList>
            <person name="Pohlmann A."/>
            <person name="Fricke W.F."/>
            <person name="Reinecke F."/>
            <person name="Kusian B."/>
            <person name="Liesegang H."/>
            <person name="Cramm R."/>
            <person name="Eitinger T."/>
            <person name="Ewering C."/>
            <person name="Potter M."/>
            <person name="Schwartz E."/>
            <person name="Strittmatter A."/>
            <person name="Voss I."/>
            <person name="Gottschalk G."/>
            <person name="Steinbuechel A."/>
            <person name="Friedrich B."/>
            <person name="Bowien B."/>
        </authorList>
    </citation>
    <scope>NUCLEOTIDE SEQUENCE [LARGE SCALE GENOMIC DNA]</scope>
    <source>
        <strain evidence="6">ATCC 17699 / DSM 428 / KCTC 22496 / NCIMB 10442 / H16 / Stanier 337</strain>
        <strain evidence="4">H16</strain>
    </source>
</reference>
<dbReference type="RefSeq" id="WP_011614310.1">
    <property type="nucleotide sequence ID" value="NC_008313.1"/>
</dbReference>
<dbReference type="AlphaFoldDB" id="Q0KFN0"/>
<dbReference type="InterPro" id="IPR000182">
    <property type="entry name" value="GNAT_dom"/>
</dbReference>
<dbReference type="KEGG" id="reh:H16_A0039"/>
<evidence type="ECO:0000259" key="3">
    <source>
        <dbReference type="PROSITE" id="PS51186"/>
    </source>
</evidence>
<dbReference type="InterPro" id="IPR050832">
    <property type="entry name" value="Bact_Acetyltransf"/>
</dbReference>
<dbReference type="Pfam" id="PF00583">
    <property type="entry name" value="Acetyltransf_1"/>
    <property type="match status" value="1"/>
</dbReference>
<evidence type="ECO:0000256" key="1">
    <source>
        <dbReference type="ARBA" id="ARBA00022679"/>
    </source>
</evidence>
<protein>
    <submittedName>
        <fullName evidence="5">GNAT family N-acetyltransferase</fullName>
    </submittedName>
    <submittedName>
        <fullName evidence="4">N-Acetyltransferase (GNAT) family</fullName>
        <ecNumber evidence="4">2.3.1.-</ecNumber>
    </submittedName>
</protein>
<gene>
    <name evidence="4" type="ordered locus">H16_A0039</name>
    <name evidence="5" type="ORF">E6A55_00210</name>
</gene>
<dbReference type="Proteomes" id="UP000296079">
    <property type="component" value="Chromosome 1"/>
</dbReference>
<accession>Q0KFN0</accession>
<organism evidence="4 6">
    <name type="scientific">Cupriavidus necator (strain ATCC 17699 / DSM 428 / KCTC 22496 / NCIMB 10442 / H16 / Stanier 337)</name>
    <name type="common">Ralstonia eutropha</name>
    <dbReference type="NCBI Taxonomy" id="381666"/>
    <lineage>
        <taxon>Bacteria</taxon>
        <taxon>Pseudomonadati</taxon>
        <taxon>Pseudomonadota</taxon>
        <taxon>Betaproteobacteria</taxon>
        <taxon>Burkholderiales</taxon>
        <taxon>Burkholderiaceae</taxon>
        <taxon>Cupriavidus</taxon>
    </lineage>
</organism>
<dbReference type="Proteomes" id="UP000008210">
    <property type="component" value="Chromosome 1"/>
</dbReference>
<keyword evidence="2 4" id="KW-0012">Acyltransferase</keyword>
<dbReference type="GO" id="GO:0016747">
    <property type="term" value="F:acyltransferase activity, transferring groups other than amino-acyl groups"/>
    <property type="evidence" value="ECO:0007669"/>
    <property type="project" value="InterPro"/>
</dbReference>
<dbReference type="CDD" id="cd04301">
    <property type="entry name" value="NAT_SF"/>
    <property type="match status" value="1"/>
</dbReference>
<evidence type="ECO:0000313" key="5">
    <source>
        <dbReference type="EMBL" id="QCB99159.1"/>
    </source>
</evidence>